<feature type="non-terminal residue" evidence="3">
    <location>
        <position position="132"/>
    </location>
</feature>
<evidence type="ECO:0000256" key="1">
    <source>
        <dbReference type="ARBA" id="ARBA00006432"/>
    </source>
</evidence>
<dbReference type="OrthoDB" id="9803968at2"/>
<dbReference type="PANTHER" id="PTHR43201">
    <property type="entry name" value="ACYL-COA SYNTHETASE"/>
    <property type="match status" value="1"/>
</dbReference>
<accession>A0A5S3YLZ9</accession>
<dbReference type="EMBL" id="PNCM01000258">
    <property type="protein sequence ID" value="TMP76786.1"/>
    <property type="molecule type" value="Genomic_DNA"/>
</dbReference>
<dbReference type="AlphaFoldDB" id="A0A5S3YLZ9"/>
<name>A0A5S3YLZ9_9GAMM</name>
<organism evidence="3 4">
    <name type="scientific">Pseudoalteromonas phenolica</name>
    <dbReference type="NCBI Taxonomy" id="161398"/>
    <lineage>
        <taxon>Bacteria</taxon>
        <taxon>Pseudomonadati</taxon>
        <taxon>Pseudomonadota</taxon>
        <taxon>Gammaproteobacteria</taxon>
        <taxon>Alteromonadales</taxon>
        <taxon>Pseudoalteromonadaceae</taxon>
        <taxon>Pseudoalteromonas</taxon>
    </lineage>
</organism>
<reference evidence="3 4" key="1">
    <citation type="submission" date="2017-12" db="EMBL/GenBank/DDBJ databases">
        <authorList>
            <person name="Paulsen S."/>
            <person name="Gram L.K."/>
        </authorList>
    </citation>
    <scope>NUCLEOTIDE SEQUENCE [LARGE SCALE GENOMIC DNA]</scope>
    <source>
        <strain evidence="3 4">S1189</strain>
    </source>
</reference>
<dbReference type="InterPro" id="IPR045851">
    <property type="entry name" value="AMP-bd_C_sf"/>
</dbReference>
<comment type="caution">
    <text evidence="3">The sequence shown here is derived from an EMBL/GenBank/DDBJ whole genome shotgun (WGS) entry which is preliminary data.</text>
</comment>
<dbReference type="PANTHER" id="PTHR43201:SF5">
    <property type="entry name" value="MEDIUM-CHAIN ACYL-COA LIGASE ACSF2, MITOCHONDRIAL"/>
    <property type="match status" value="1"/>
</dbReference>
<feature type="non-terminal residue" evidence="3">
    <location>
        <position position="1"/>
    </location>
</feature>
<evidence type="ECO:0000256" key="2">
    <source>
        <dbReference type="ARBA" id="ARBA00022598"/>
    </source>
</evidence>
<protein>
    <submittedName>
        <fullName evidence="3">Long-chain fatty acid--CoA ligase</fullName>
    </submittedName>
</protein>
<dbReference type="SUPFAM" id="SSF56801">
    <property type="entry name" value="Acetyl-CoA synthetase-like"/>
    <property type="match status" value="1"/>
</dbReference>
<dbReference type="Gene3D" id="3.40.50.12780">
    <property type="entry name" value="N-terminal domain of ligase-like"/>
    <property type="match status" value="1"/>
</dbReference>
<keyword evidence="2 3" id="KW-0436">Ligase</keyword>
<dbReference type="InterPro" id="IPR042099">
    <property type="entry name" value="ANL_N_sf"/>
</dbReference>
<dbReference type="Gene3D" id="3.30.300.30">
    <property type="match status" value="1"/>
</dbReference>
<dbReference type="GO" id="GO:0006631">
    <property type="term" value="P:fatty acid metabolic process"/>
    <property type="evidence" value="ECO:0007669"/>
    <property type="project" value="TreeGrafter"/>
</dbReference>
<evidence type="ECO:0000313" key="4">
    <source>
        <dbReference type="Proteomes" id="UP000307362"/>
    </source>
</evidence>
<dbReference type="Proteomes" id="UP000307362">
    <property type="component" value="Unassembled WGS sequence"/>
</dbReference>
<reference evidence="4" key="2">
    <citation type="submission" date="2019-06" db="EMBL/GenBank/DDBJ databases">
        <title>Co-occurence of chitin degradation, pigmentation and bioactivity in marine Pseudoalteromonas.</title>
        <authorList>
            <person name="Sonnenschein E.C."/>
            <person name="Bech P.K."/>
        </authorList>
    </citation>
    <scope>NUCLEOTIDE SEQUENCE [LARGE SCALE GENOMIC DNA]</scope>
    <source>
        <strain evidence="4">S1189</strain>
    </source>
</reference>
<evidence type="ECO:0000313" key="3">
    <source>
        <dbReference type="EMBL" id="TMP76786.1"/>
    </source>
</evidence>
<dbReference type="GO" id="GO:0031956">
    <property type="term" value="F:medium-chain fatty acid-CoA ligase activity"/>
    <property type="evidence" value="ECO:0007669"/>
    <property type="project" value="TreeGrafter"/>
</dbReference>
<gene>
    <name evidence="3" type="ORF">CWB73_21320</name>
</gene>
<comment type="similarity">
    <text evidence="1">Belongs to the ATP-dependent AMP-binding enzyme family.</text>
</comment>
<proteinExistence type="inferred from homology"/>
<sequence>PFVSLKITDDQGCEVATGQVGEICCNTSTIFSGYLKMPDQTRAAFYVGDFFKTGDLGYVDEHGYLYYVGRKKEVISSGGINVFPQDIETVVKSVEGVEDCVAFGVKDALLGEIVKVVIEQNQDTDLIPVIRK</sequence>